<feature type="region of interest" description="Disordered" evidence="1">
    <location>
        <begin position="148"/>
        <end position="225"/>
    </location>
</feature>
<dbReference type="EMBL" id="JAUTBB010000001">
    <property type="protein sequence ID" value="MDQ1119169.1"/>
    <property type="molecule type" value="Genomic_DNA"/>
</dbReference>
<gene>
    <name evidence="2" type="ORF">QE383_001477</name>
</gene>
<sequence>MRGFSPDRAPLRVSVSASEGQRSGGRRPLFPQSGRPALIRALGSCLARRGHRPPARCLARHALTLRVERSPALSVAGPRPGRARGERARDGPRRRVRHGWRTEPRSRARPGRGWAPKSVHWAPNCCEDPKKGASRAVLLEWRAIHCHASHRSHDRTQSRPPAHRRPHRAAGLAQGVSLTTTPSASVWKKSSASSKTPISGTTPSAPRAWAASAPSWTARSTASAT</sequence>
<evidence type="ECO:0000256" key="1">
    <source>
        <dbReference type="SAM" id="MobiDB-lite"/>
    </source>
</evidence>
<evidence type="ECO:0000313" key="2">
    <source>
        <dbReference type="EMBL" id="MDQ1119169.1"/>
    </source>
</evidence>
<protein>
    <submittedName>
        <fullName evidence="2">Uncharacterized protein</fullName>
    </submittedName>
</protein>
<feature type="region of interest" description="Disordered" evidence="1">
    <location>
        <begin position="73"/>
        <end position="117"/>
    </location>
</feature>
<accession>A0AAW8G9Y5</accession>
<comment type="caution">
    <text evidence="2">The sequence shown here is derived from an EMBL/GenBank/DDBJ whole genome shotgun (WGS) entry which is preliminary data.</text>
</comment>
<feature type="region of interest" description="Disordered" evidence="1">
    <location>
        <begin position="1"/>
        <end position="34"/>
    </location>
</feature>
<dbReference type="AlphaFoldDB" id="A0AAW8G9Y5"/>
<feature type="compositionally biased region" description="Basic and acidic residues" evidence="1">
    <location>
        <begin position="83"/>
        <end position="93"/>
    </location>
</feature>
<dbReference type="Proteomes" id="UP001234354">
    <property type="component" value="Unassembled WGS sequence"/>
</dbReference>
<reference evidence="2" key="1">
    <citation type="submission" date="2023-07" db="EMBL/GenBank/DDBJ databases">
        <title>Functional and genomic diversity of the sorghum phyllosphere microbiome.</title>
        <authorList>
            <person name="Shade A."/>
        </authorList>
    </citation>
    <scope>NUCLEOTIDE SEQUENCE</scope>
    <source>
        <strain evidence="2">SORGH_AS_0908</strain>
    </source>
</reference>
<organism evidence="2 3">
    <name type="scientific">Pseudoxanthomonas winnipegensis</name>
    <dbReference type="NCBI Taxonomy" id="2480810"/>
    <lineage>
        <taxon>Bacteria</taxon>
        <taxon>Pseudomonadati</taxon>
        <taxon>Pseudomonadota</taxon>
        <taxon>Gammaproteobacteria</taxon>
        <taxon>Lysobacterales</taxon>
        <taxon>Lysobacteraceae</taxon>
        <taxon>Pseudoxanthomonas</taxon>
    </lineage>
</organism>
<feature type="compositionally biased region" description="Low complexity" evidence="1">
    <location>
        <begin position="183"/>
        <end position="225"/>
    </location>
</feature>
<evidence type="ECO:0000313" key="3">
    <source>
        <dbReference type="Proteomes" id="UP001234354"/>
    </source>
</evidence>
<name>A0AAW8G9Y5_9GAMM</name>
<proteinExistence type="predicted"/>